<proteinExistence type="predicted"/>
<protein>
    <submittedName>
        <fullName evidence="1">Uncharacterized protein</fullName>
    </submittedName>
</protein>
<sequence length="132" mass="14722">MRVMPHLVDMAGREREVRERVGAQLVAAGTMSREELEADWRAWRAIERWLAGKSLGQDIGFAELELATARALQRNSAKADADPGNAAVVERSDAISAIHSRVAHERAWRDDLNRQLRAEADARRQQGRVVAA</sequence>
<dbReference type="EMBL" id="LT840185">
    <property type="protein sequence ID" value="SMF70688.1"/>
    <property type="molecule type" value="Genomic_DNA"/>
</dbReference>
<accession>A0A1X7GL40</accession>
<evidence type="ECO:0000313" key="1">
    <source>
        <dbReference type="EMBL" id="SMF70688.1"/>
    </source>
</evidence>
<evidence type="ECO:0000313" key="2">
    <source>
        <dbReference type="Proteomes" id="UP000192934"/>
    </source>
</evidence>
<name>A0A1X7GL40_9SPHN</name>
<reference evidence="2" key="1">
    <citation type="submission" date="2017-04" db="EMBL/GenBank/DDBJ databases">
        <authorList>
            <person name="Varghese N."/>
            <person name="Submissions S."/>
        </authorList>
    </citation>
    <scope>NUCLEOTIDE SEQUENCE [LARGE SCALE GENOMIC DNA]</scope>
    <source>
        <strain evidence="2">Dd16</strain>
    </source>
</reference>
<dbReference type="AlphaFoldDB" id="A0A1X7GL40"/>
<dbReference type="Proteomes" id="UP000192934">
    <property type="component" value="Chromosome I"/>
</dbReference>
<keyword evidence="2" id="KW-1185">Reference proteome</keyword>
<organism evidence="1 2">
    <name type="scientific">Allosphingosinicella indica</name>
    <dbReference type="NCBI Taxonomy" id="941907"/>
    <lineage>
        <taxon>Bacteria</taxon>
        <taxon>Pseudomonadati</taxon>
        <taxon>Pseudomonadota</taxon>
        <taxon>Alphaproteobacteria</taxon>
        <taxon>Sphingomonadales</taxon>
        <taxon>Sphingomonadaceae</taxon>
        <taxon>Allosphingosinicella</taxon>
    </lineage>
</organism>
<dbReference type="STRING" id="941907.SAMN06295910_1928"/>
<dbReference type="RefSeq" id="WP_085218577.1">
    <property type="nucleotide sequence ID" value="NZ_LT840185.1"/>
</dbReference>
<gene>
    <name evidence="1" type="ORF">SAMN06295910_1928</name>
</gene>